<feature type="short sequence motif" description="Q motif" evidence="7">
    <location>
        <begin position="25"/>
        <end position="53"/>
    </location>
</feature>
<dbReference type="InterPro" id="IPR050547">
    <property type="entry name" value="DEAD_box_RNA_helicases"/>
</dbReference>
<evidence type="ECO:0000256" key="3">
    <source>
        <dbReference type="ARBA" id="ARBA00022801"/>
    </source>
</evidence>
<dbReference type="GO" id="GO:0003723">
    <property type="term" value="F:RNA binding"/>
    <property type="evidence" value="ECO:0000318"/>
    <property type="project" value="GO_Central"/>
</dbReference>
<dbReference type="InterPro" id="IPR011545">
    <property type="entry name" value="DEAD/DEAH_box_helicase_dom"/>
</dbReference>
<dbReference type="EMBL" id="GL377643">
    <property type="protein sequence ID" value="EFJ11925.1"/>
    <property type="molecule type" value="Genomic_DNA"/>
</dbReference>
<feature type="compositionally biased region" description="Basic and acidic residues" evidence="8">
    <location>
        <begin position="280"/>
        <end position="290"/>
    </location>
</feature>
<dbReference type="GO" id="GO:0003724">
    <property type="term" value="F:RNA helicase activity"/>
    <property type="evidence" value="ECO:0000318"/>
    <property type="project" value="GO_Central"/>
</dbReference>
<dbReference type="InterPro" id="IPR027417">
    <property type="entry name" value="P-loop_NTPase"/>
</dbReference>
<evidence type="ECO:0000259" key="11">
    <source>
        <dbReference type="PROSITE" id="PS51195"/>
    </source>
</evidence>
<dbReference type="OrthoDB" id="10256233at2759"/>
<dbReference type="SMART" id="SM00490">
    <property type="entry name" value="HELICc"/>
    <property type="match status" value="1"/>
</dbReference>
<dbReference type="Gene3D" id="3.40.50.300">
    <property type="entry name" value="P-loop containing nucleotide triphosphate hydrolases"/>
    <property type="match status" value="2"/>
</dbReference>
<dbReference type="OMA" id="KHYYCIS"/>
<protein>
    <recommendedName>
        <fullName evidence="1">RNA helicase</fullName>
        <ecNumber evidence="1">3.6.4.13</ecNumber>
    </recommendedName>
</protein>
<dbReference type="PROSITE" id="PS51192">
    <property type="entry name" value="HELICASE_ATP_BIND_1"/>
    <property type="match status" value="1"/>
</dbReference>
<dbReference type="InterPro" id="IPR014014">
    <property type="entry name" value="RNA_helicase_DEAD_Q_motif"/>
</dbReference>
<feature type="domain" description="DEAD-box RNA helicase Q" evidence="11">
    <location>
        <begin position="25"/>
        <end position="53"/>
    </location>
</feature>
<keyword evidence="4" id="KW-0347">Helicase</keyword>
<organism evidence="13">
    <name type="scientific">Selaginella moellendorffii</name>
    <name type="common">Spikemoss</name>
    <dbReference type="NCBI Taxonomy" id="88036"/>
    <lineage>
        <taxon>Eukaryota</taxon>
        <taxon>Viridiplantae</taxon>
        <taxon>Streptophyta</taxon>
        <taxon>Embryophyta</taxon>
        <taxon>Tracheophyta</taxon>
        <taxon>Lycopodiopsida</taxon>
        <taxon>Selaginellales</taxon>
        <taxon>Selaginellaceae</taxon>
        <taxon>Selaginella</taxon>
    </lineage>
</organism>
<evidence type="ECO:0000256" key="7">
    <source>
        <dbReference type="PROSITE-ProRule" id="PRU00552"/>
    </source>
</evidence>
<keyword evidence="3" id="KW-0378">Hydrolase</keyword>
<evidence type="ECO:0000256" key="1">
    <source>
        <dbReference type="ARBA" id="ARBA00012552"/>
    </source>
</evidence>
<dbReference type="STRING" id="88036.D8SUN7"/>
<dbReference type="Proteomes" id="UP000001514">
    <property type="component" value="Unassembled WGS sequence"/>
</dbReference>
<dbReference type="PROSITE" id="PS51195">
    <property type="entry name" value="Q_MOTIF"/>
    <property type="match status" value="1"/>
</dbReference>
<sequence>KPEKMKKPSIKVTRPSPGFSPFSAQGFASLKLSPKLVQKLDEMNLTSPTQVQASAIPVLLDGHDAAMQSYTGSGKTLAYLLPILSTIGPFADAGGDESARKTGAIDAVIVAPSRELAMQIVREAEKLLGDEHRRLVQQLIGGANLKRQAEALKKNKPMIIVGTPGRISEFSRAGKLHTHGCRFLVFDEADQVLSMKYRDDMKRILEHVGTRRASSSSSSSSNSQPQRLERQTILVSATMPPALLKAAEDWGHKPLLVKAAAATSTSQSSSEVDSQQQKRWSSDPDVRGARESLPPNLRHCYVISPARHRVSTLRRCINALDPQSVLVFMNFSRRLKDTMFKLQAGGIDVSCLHGDKGKLGRSNTLTAFKAGKIRVLVVSEVGARGIDVPECDLVVNLELPTDATHYAHRAGRTGRLGRGGTVLTICEEREKFVVDKFEKQLGLQIDKCEVACGDVSLEEEDQ</sequence>
<dbReference type="InterPro" id="IPR001650">
    <property type="entry name" value="Helicase_C-like"/>
</dbReference>
<feature type="compositionally biased region" description="Low complexity" evidence="8">
    <location>
        <begin position="214"/>
        <end position="223"/>
    </location>
</feature>
<gene>
    <name evidence="12" type="ORF">SELMODRAFT_43111</name>
</gene>
<feature type="domain" description="Helicase C-terminal" evidence="10">
    <location>
        <begin position="312"/>
        <end position="456"/>
    </location>
</feature>
<dbReference type="eggNOG" id="KOG0327">
    <property type="taxonomic scope" value="Eukaryota"/>
</dbReference>
<evidence type="ECO:0000256" key="5">
    <source>
        <dbReference type="ARBA" id="ARBA00022840"/>
    </source>
</evidence>
<evidence type="ECO:0000256" key="2">
    <source>
        <dbReference type="ARBA" id="ARBA00022741"/>
    </source>
</evidence>
<keyword evidence="13" id="KW-1185">Reference proteome</keyword>
<dbReference type="SMART" id="SM00487">
    <property type="entry name" value="DEXDc"/>
    <property type="match status" value="1"/>
</dbReference>
<dbReference type="Pfam" id="PF00270">
    <property type="entry name" value="DEAD"/>
    <property type="match status" value="1"/>
</dbReference>
<dbReference type="PROSITE" id="PS51194">
    <property type="entry name" value="HELICASE_CTER"/>
    <property type="match status" value="1"/>
</dbReference>
<dbReference type="PANTHER" id="PTHR47963:SF3">
    <property type="entry name" value="DEAD-BOX ATP-DEPENDENT RNA HELICASE 47, MITOCHONDRIAL"/>
    <property type="match status" value="1"/>
</dbReference>
<dbReference type="InParanoid" id="D8SUN7"/>
<evidence type="ECO:0000259" key="9">
    <source>
        <dbReference type="PROSITE" id="PS51192"/>
    </source>
</evidence>
<dbReference type="KEGG" id="smo:SELMODRAFT_43111"/>
<feature type="non-terminal residue" evidence="12">
    <location>
        <position position="462"/>
    </location>
</feature>
<dbReference type="InterPro" id="IPR014001">
    <property type="entry name" value="Helicase_ATP-bd"/>
</dbReference>
<dbReference type="GO" id="GO:0005524">
    <property type="term" value="F:ATP binding"/>
    <property type="evidence" value="ECO:0007669"/>
    <property type="project" value="UniProtKB-KW"/>
</dbReference>
<evidence type="ECO:0000313" key="12">
    <source>
        <dbReference type="EMBL" id="EFJ11925.1"/>
    </source>
</evidence>
<reference evidence="12 13" key="1">
    <citation type="journal article" date="2011" name="Science">
        <title>The Selaginella genome identifies genetic changes associated with the evolution of vascular plants.</title>
        <authorList>
            <person name="Banks J.A."/>
            <person name="Nishiyama T."/>
            <person name="Hasebe M."/>
            <person name="Bowman J.L."/>
            <person name="Gribskov M."/>
            <person name="dePamphilis C."/>
            <person name="Albert V.A."/>
            <person name="Aono N."/>
            <person name="Aoyama T."/>
            <person name="Ambrose B.A."/>
            <person name="Ashton N.W."/>
            <person name="Axtell M.J."/>
            <person name="Barker E."/>
            <person name="Barker M.S."/>
            <person name="Bennetzen J.L."/>
            <person name="Bonawitz N.D."/>
            <person name="Chapple C."/>
            <person name="Cheng C."/>
            <person name="Correa L.G."/>
            <person name="Dacre M."/>
            <person name="DeBarry J."/>
            <person name="Dreyer I."/>
            <person name="Elias M."/>
            <person name="Engstrom E.M."/>
            <person name="Estelle M."/>
            <person name="Feng L."/>
            <person name="Finet C."/>
            <person name="Floyd S.K."/>
            <person name="Frommer W.B."/>
            <person name="Fujita T."/>
            <person name="Gramzow L."/>
            <person name="Gutensohn M."/>
            <person name="Harholt J."/>
            <person name="Hattori M."/>
            <person name="Heyl A."/>
            <person name="Hirai T."/>
            <person name="Hiwatashi Y."/>
            <person name="Ishikawa M."/>
            <person name="Iwata M."/>
            <person name="Karol K.G."/>
            <person name="Koehler B."/>
            <person name="Kolukisaoglu U."/>
            <person name="Kubo M."/>
            <person name="Kurata T."/>
            <person name="Lalonde S."/>
            <person name="Li K."/>
            <person name="Li Y."/>
            <person name="Litt A."/>
            <person name="Lyons E."/>
            <person name="Manning G."/>
            <person name="Maruyama T."/>
            <person name="Michael T.P."/>
            <person name="Mikami K."/>
            <person name="Miyazaki S."/>
            <person name="Morinaga S."/>
            <person name="Murata T."/>
            <person name="Mueller-Roeber B."/>
            <person name="Nelson D.R."/>
            <person name="Obara M."/>
            <person name="Oguri Y."/>
            <person name="Olmstead R.G."/>
            <person name="Onodera N."/>
            <person name="Petersen B.L."/>
            <person name="Pils B."/>
            <person name="Prigge M."/>
            <person name="Rensing S.A."/>
            <person name="Riano-Pachon D.M."/>
            <person name="Roberts A.W."/>
            <person name="Sato Y."/>
            <person name="Scheller H.V."/>
            <person name="Schulz B."/>
            <person name="Schulz C."/>
            <person name="Shakirov E.V."/>
            <person name="Shibagaki N."/>
            <person name="Shinohara N."/>
            <person name="Shippen D.E."/>
            <person name="Soerensen I."/>
            <person name="Sotooka R."/>
            <person name="Sugimoto N."/>
            <person name="Sugita M."/>
            <person name="Sumikawa N."/>
            <person name="Tanurdzic M."/>
            <person name="Theissen G."/>
            <person name="Ulvskov P."/>
            <person name="Wakazuki S."/>
            <person name="Weng J.K."/>
            <person name="Willats W.W."/>
            <person name="Wipf D."/>
            <person name="Wolf P.G."/>
            <person name="Yang L."/>
            <person name="Zimmer A.D."/>
            <person name="Zhu Q."/>
            <person name="Mitros T."/>
            <person name="Hellsten U."/>
            <person name="Loque D."/>
            <person name="Otillar R."/>
            <person name="Salamov A."/>
            <person name="Schmutz J."/>
            <person name="Shapiro H."/>
            <person name="Lindquist E."/>
            <person name="Lucas S."/>
            <person name="Rokhsar D."/>
            <person name="Grigoriev I.V."/>
        </authorList>
    </citation>
    <scope>NUCLEOTIDE SEQUENCE [LARGE SCALE GENOMIC DNA]</scope>
</reference>
<dbReference type="InterPro" id="IPR044742">
    <property type="entry name" value="DEAD/DEAH_RhlB"/>
</dbReference>
<keyword evidence="2" id="KW-0547">Nucleotide-binding</keyword>
<dbReference type="SUPFAM" id="SSF52540">
    <property type="entry name" value="P-loop containing nucleoside triphosphate hydrolases"/>
    <property type="match status" value="1"/>
</dbReference>
<dbReference type="PANTHER" id="PTHR47963">
    <property type="entry name" value="DEAD-BOX ATP-DEPENDENT RNA HELICASE 47, MITOCHONDRIAL"/>
    <property type="match status" value="1"/>
</dbReference>
<dbReference type="HOGENOM" id="CLU_003041_1_3_1"/>
<evidence type="ECO:0000259" key="10">
    <source>
        <dbReference type="PROSITE" id="PS51194"/>
    </source>
</evidence>
<feature type="non-terminal residue" evidence="12">
    <location>
        <position position="1"/>
    </location>
</feature>
<feature type="region of interest" description="Disordered" evidence="8">
    <location>
        <begin position="261"/>
        <end position="292"/>
    </location>
</feature>
<feature type="region of interest" description="Disordered" evidence="8">
    <location>
        <begin position="208"/>
        <end position="228"/>
    </location>
</feature>
<name>D8SUN7_SELML</name>
<evidence type="ECO:0000313" key="13">
    <source>
        <dbReference type="Proteomes" id="UP000001514"/>
    </source>
</evidence>
<accession>D8SUN7</accession>
<proteinExistence type="predicted"/>
<dbReference type="FunCoup" id="D8SUN7">
    <property type="interactions" value="1730"/>
</dbReference>
<keyword evidence="5" id="KW-0067">ATP-binding</keyword>
<evidence type="ECO:0000256" key="4">
    <source>
        <dbReference type="ARBA" id="ARBA00022806"/>
    </source>
</evidence>
<comment type="catalytic activity">
    <reaction evidence="6">
        <text>ATP + H2O = ADP + phosphate + H(+)</text>
        <dbReference type="Rhea" id="RHEA:13065"/>
        <dbReference type="ChEBI" id="CHEBI:15377"/>
        <dbReference type="ChEBI" id="CHEBI:15378"/>
        <dbReference type="ChEBI" id="CHEBI:30616"/>
        <dbReference type="ChEBI" id="CHEBI:43474"/>
        <dbReference type="ChEBI" id="CHEBI:456216"/>
        <dbReference type="EC" id="3.6.4.13"/>
    </reaction>
</comment>
<dbReference type="AlphaFoldDB" id="D8SUN7"/>
<dbReference type="GO" id="GO:0016787">
    <property type="term" value="F:hydrolase activity"/>
    <property type="evidence" value="ECO:0007669"/>
    <property type="project" value="UniProtKB-KW"/>
</dbReference>
<dbReference type="CDD" id="cd00268">
    <property type="entry name" value="DEADc"/>
    <property type="match status" value="1"/>
</dbReference>
<feature type="compositionally biased region" description="Low complexity" evidence="8">
    <location>
        <begin position="261"/>
        <end position="277"/>
    </location>
</feature>
<evidence type="ECO:0000256" key="8">
    <source>
        <dbReference type="SAM" id="MobiDB-lite"/>
    </source>
</evidence>
<dbReference type="EC" id="3.6.4.13" evidence="1"/>
<feature type="domain" description="Helicase ATP-binding" evidence="9">
    <location>
        <begin position="56"/>
        <end position="257"/>
    </location>
</feature>
<dbReference type="Pfam" id="PF00271">
    <property type="entry name" value="Helicase_C"/>
    <property type="match status" value="1"/>
</dbReference>
<dbReference type="Gramene" id="EFJ11925">
    <property type="protein sequence ID" value="EFJ11925"/>
    <property type="gene ID" value="SELMODRAFT_43111"/>
</dbReference>
<evidence type="ECO:0000256" key="6">
    <source>
        <dbReference type="ARBA" id="ARBA00047984"/>
    </source>
</evidence>